<dbReference type="RefSeq" id="WP_023159921.1">
    <property type="nucleotide sequence ID" value="NZ_AP026828.1"/>
</dbReference>
<proteinExistence type="predicted"/>
<reference evidence="1" key="1">
    <citation type="journal article" date="2018" name="Antimicrob. Agents Chemother.">
        <title>Characterization of the complete nucleotide sequences of IMP-4-encoding plasmids, belonging to diverse Inc families, recovered from Enterobacteriaceae of wildlife origin.</title>
        <authorList>
            <person name="Dolejska M."/>
            <person name="Papagiannitsis C.C."/>
            <person name="Pratova H."/>
            <person name="Medvecky M."/>
            <person name="Davidova Gerzova L."/>
            <person name="Valcek A."/>
        </authorList>
    </citation>
    <scope>NUCLEOTIDE SEQUENCE</scope>
    <source>
        <plasmid evidence="1">pPm60</plasmid>
    </source>
</reference>
<dbReference type="AlphaFoldDB" id="A0A2L1KUU6"/>
<dbReference type="Pfam" id="PF11348">
    <property type="entry name" value="DUF3150"/>
    <property type="match status" value="1"/>
</dbReference>
<evidence type="ECO:0008006" key="2">
    <source>
        <dbReference type="Google" id="ProtNLM"/>
    </source>
</evidence>
<sequence>MSPNILENVVIFSLEGIRLTTGRKTLKGKDIKVINTGDIVLPPETIASLGTKKVIDPAKINKMRTFRTGADAICSKYGVPFLNGYAVPTSLASHVRQQLNDLKDQFYIFKNEFLSAISTDFLSWLDKEDETVKKLFESEVIDVKRLDEKLQFGFSSFNISPFGEGESEEKVQSLKESVLLDVVDRISELRERGSYNASNISQTTLNTLREVASKLKGLAVLNPDAGSLSDYLSNFISTLPSVGRLSNDESIAVTTLFITLSDIKTLKQLINSTNVNNVSDVELTVLPQTTNNIDVSIAIPTSVPVTGNTDSDFIEIVVDEDDLAEPTENDLNIVNVAENSQTVTVPNVSQDVVENTTPTPTPIDVQSEPEVVSSDLPVSSSFSVEDENQDVPFFY</sequence>
<protein>
    <recommendedName>
        <fullName evidence="2">DUF3150 domain-containing protein</fullName>
    </recommendedName>
</protein>
<dbReference type="InterPro" id="IPR021496">
    <property type="entry name" value="DUF3150"/>
</dbReference>
<name>A0A2L1KUU6_PROMI</name>
<dbReference type="EMBL" id="MG516911">
    <property type="protein sequence ID" value="AVE26194.1"/>
    <property type="molecule type" value="Genomic_DNA"/>
</dbReference>
<evidence type="ECO:0000313" key="1">
    <source>
        <dbReference type="EMBL" id="AVE26194.1"/>
    </source>
</evidence>
<organism evidence="1">
    <name type="scientific">Proteus mirabilis</name>
    <dbReference type="NCBI Taxonomy" id="584"/>
    <lineage>
        <taxon>Bacteria</taxon>
        <taxon>Pseudomonadati</taxon>
        <taxon>Pseudomonadota</taxon>
        <taxon>Gammaproteobacteria</taxon>
        <taxon>Enterobacterales</taxon>
        <taxon>Morganellaceae</taxon>
        <taxon>Proteus</taxon>
    </lineage>
</organism>
<accession>A0A2L1KUU6</accession>
<keyword evidence="1" id="KW-0614">Plasmid</keyword>
<dbReference type="GeneID" id="93396207"/>
<geneLocation type="plasmid" evidence="1">
    <name>pPm60</name>
</geneLocation>